<dbReference type="InterPro" id="IPR051458">
    <property type="entry name" value="Cyt/Met_Dipeptidase"/>
</dbReference>
<gene>
    <name evidence="5" type="ORF">CARN1_0165</name>
</gene>
<dbReference type="SUPFAM" id="SSF53187">
    <property type="entry name" value="Zn-dependent exopeptidases"/>
    <property type="match status" value="1"/>
</dbReference>
<dbReference type="PANTHER" id="PTHR43270:SF12">
    <property type="entry name" value="SUCCINYL-DIAMINOPIMELATE DESUCCINYLASE"/>
    <property type="match status" value="1"/>
</dbReference>
<dbReference type="EMBL" id="CABL01000005">
    <property type="protein sequence ID" value="CBH74990.1"/>
    <property type="molecule type" value="Genomic_DNA"/>
</dbReference>
<reference evidence="5" key="1">
    <citation type="submission" date="2009-10" db="EMBL/GenBank/DDBJ databases">
        <title>Diversity of trophic interactions inside an arsenic-rich microbial ecosystem.</title>
        <authorList>
            <person name="Bertin P.N."/>
            <person name="Heinrich-Salmeron A."/>
            <person name="Pelletier E."/>
            <person name="Goulhen-Chollet F."/>
            <person name="Arsene-Ploetze F."/>
            <person name="Gallien S."/>
            <person name="Calteau A."/>
            <person name="Vallenet D."/>
            <person name="Casiot C."/>
            <person name="Chane-Woon-Ming B."/>
            <person name="Giloteaux L."/>
            <person name="Barakat M."/>
            <person name="Bonnefoy V."/>
            <person name="Bruneel O."/>
            <person name="Chandler M."/>
            <person name="Cleiss J."/>
            <person name="Duran R."/>
            <person name="Elbaz-Poulichet F."/>
            <person name="Fonknechten N."/>
            <person name="Lauga B."/>
            <person name="Mornico D."/>
            <person name="Ortet P."/>
            <person name="Schaeffer C."/>
            <person name="Siguier P."/>
            <person name="Alexander Thil Smith A."/>
            <person name="Van Dorsselaer A."/>
            <person name="Weissenbach J."/>
            <person name="Medigue C."/>
            <person name="Le Paslier D."/>
        </authorList>
    </citation>
    <scope>NUCLEOTIDE SEQUENCE</scope>
</reference>
<protein>
    <recommendedName>
        <fullName evidence="4">Peptidase M20 dimerisation domain-containing protein</fullName>
    </recommendedName>
</protein>
<dbReference type="NCBIfam" id="NF006053">
    <property type="entry name" value="PRK08201.1"/>
    <property type="match status" value="1"/>
</dbReference>
<proteinExistence type="predicted"/>
<evidence type="ECO:0000256" key="2">
    <source>
        <dbReference type="ARBA" id="ARBA00022723"/>
    </source>
</evidence>
<dbReference type="AlphaFoldDB" id="E6PEV4"/>
<dbReference type="Pfam" id="PF07687">
    <property type="entry name" value="M20_dimer"/>
    <property type="match status" value="1"/>
</dbReference>
<dbReference type="InterPro" id="IPR002933">
    <property type="entry name" value="Peptidase_M20"/>
</dbReference>
<dbReference type="Gene3D" id="3.40.630.10">
    <property type="entry name" value="Zn peptidases"/>
    <property type="match status" value="1"/>
</dbReference>
<feature type="domain" description="Peptidase M20 dimerisation" evidence="4">
    <location>
        <begin position="198"/>
        <end position="352"/>
    </location>
</feature>
<dbReference type="PANTHER" id="PTHR43270">
    <property type="entry name" value="BETA-ALA-HIS DIPEPTIDASE"/>
    <property type="match status" value="1"/>
</dbReference>
<comment type="caution">
    <text evidence="5">The sequence shown here is derived from an EMBL/GenBank/DDBJ whole genome shotgun (WGS) entry which is preliminary data.</text>
</comment>
<dbReference type="Pfam" id="PF01546">
    <property type="entry name" value="Peptidase_M20"/>
    <property type="match status" value="1"/>
</dbReference>
<keyword evidence="2" id="KW-0479">Metal-binding</keyword>
<name>E6PEV4_9ZZZZ</name>
<evidence type="ECO:0000259" key="4">
    <source>
        <dbReference type="Pfam" id="PF07687"/>
    </source>
</evidence>
<dbReference type="NCBIfam" id="NF006579">
    <property type="entry name" value="PRK09104.1"/>
    <property type="match status" value="1"/>
</dbReference>
<dbReference type="GO" id="GO:0008233">
    <property type="term" value="F:peptidase activity"/>
    <property type="evidence" value="ECO:0007669"/>
    <property type="project" value="UniProtKB-KW"/>
</dbReference>
<evidence type="ECO:0000256" key="3">
    <source>
        <dbReference type="ARBA" id="ARBA00022801"/>
    </source>
</evidence>
<evidence type="ECO:0000313" key="5">
    <source>
        <dbReference type="EMBL" id="CBH74990.1"/>
    </source>
</evidence>
<organism evidence="5">
    <name type="scientific">mine drainage metagenome</name>
    <dbReference type="NCBI Taxonomy" id="410659"/>
    <lineage>
        <taxon>unclassified sequences</taxon>
        <taxon>metagenomes</taxon>
        <taxon>ecological metagenomes</taxon>
    </lineage>
</organism>
<dbReference type="GO" id="GO:0006508">
    <property type="term" value="P:proteolysis"/>
    <property type="evidence" value="ECO:0007669"/>
    <property type="project" value="UniProtKB-KW"/>
</dbReference>
<sequence length="467" mass="50967">MIGNDEELLSHVRRSHDRYLDELKALIAIPSVSANPQHREDMQRCATLLVERMRGIGFESELLATDGAPFAYGRYGHDPAKPTVLIYGHYDVQPPEPFELWLSPPFEGTVRDGNIYGRGAVDDKGQVLMHLAALEAHLHVRGELPINVIVLVEGEEEIGSPNFESALARYRDRFQADLAVISDTAVYSADTPALTTSVRGLVHWDVRVTGPSEDLHSGYFGGLVRNPIEALAMLIASLKDDRARVTVPGFYDGAPEIDEEVEAQVRGLAYDEHASAAELGVPQLWGERGIHPLARMWYRPTLECNGIWGGYQGPGHKTVIPSFACAKLSARLVGAQDPLAVRDAVKKYLLARVPTGVRVHVEDEGTARAVLIGRDHPAVAAAATAMERGFGKAPVFIGTGGSITPVGSFDRIFGLPQVMIGVGLPDDRIHAPNEKFSLKQFFGGIETMAMLYDELAESLPARERSAR</sequence>
<evidence type="ECO:0000256" key="1">
    <source>
        <dbReference type="ARBA" id="ARBA00022670"/>
    </source>
</evidence>
<dbReference type="InterPro" id="IPR011650">
    <property type="entry name" value="Peptidase_M20_dimer"/>
</dbReference>
<dbReference type="NCBIfam" id="NF005914">
    <property type="entry name" value="PRK07907.1"/>
    <property type="match status" value="1"/>
</dbReference>
<accession>E6PEV4</accession>
<keyword evidence="1" id="KW-0645">Protease</keyword>
<dbReference type="GO" id="GO:0046872">
    <property type="term" value="F:metal ion binding"/>
    <property type="evidence" value="ECO:0007669"/>
    <property type="project" value="UniProtKB-KW"/>
</dbReference>
<keyword evidence="3" id="KW-0378">Hydrolase</keyword>
<dbReference type="Gene3D" id="3.30.70.360">
    <property type="match status" value="1"/>
</dbReference>